<accession>A0AAP5H803</accession>
<gene>
    <name evidence="1" type="ORF">J2W91_005983</name>
</gene>
<dbReference type="EMBL" id="JAVDTR010000029">
    <property type="protein sequence ID" value="MDR6727442.1"/>
    <property type="molecule type" value="Genomic_DNA"/>
</dbReference>
<comment type="caution">
    <text evidence="1">The sequence shown here is derived from an EMBL/GenBank/DDBJ whole genome shotgun (WGS) entry which is preliminary data.</text>
</comment>
<dbReference type="RefSeq" id="WP_310146194.1">
    <property type="nucleotide sequence ID" value="NZ_JAVDTR010000029.1"/>
</dbReference>
<dbReference type="AlphaFoldDB" id="A0AAP5H803"/>
<evidence type="ECO:0008006" key="3">
    <source>
        <dbReference type="Google" id="ProtNLM"/>
    </source>
</evidence>
<protein>
    <recommendedName>
        <fullName evidence="3">GIY-YIG nuclease family protein</fullName>
    </recommendedName>
</protein>
<name>A0AAP5H803_PAEAM</name>
<evidence type="ECO:0000313" key="2">
    <source>
        <dbReference type="Proteomes" id="UP001254832"/>
    </source>
</evidence>
<organism evidence="1 2">
    <name type="scientific">Paenibacillus amylolyticus</name>
    <dbReference type="NCBI Taxonomy" id="1451"/>
    <lineage>
        <taxon>Bacteria</taxon>
        <taxon>Bacillati</taxon>
        <taxon>Bacillota</taxon>
        <taxon>Bacilli</taxon>
        <taxon>Bacillales</taxon>
        <taxon>Paenibacillaceae</taxon>
        <taxon>Paenibacillus</taxon>
    </lineage>
</organism>
<dbReference type="Proteomes" id="UP001254832">
    <property type="component" value="Unassembled WGS sequence"/>
</dbReference>
<evidence type="ECO:0000313" key="1">
    <source>
        <dbReference type="EMBL" id="MDR6727442.1"/>
    </source>
</evidence>
<proteinExistence type="predicted"/>
<sequence length="161" mass="19507">MRELLEPNTFLLYIIVCSYREDSFLKIGRTRNIYNRIKNIQTGCPHEISNVFVITSEFEYEEEIIGLEGVIHKLIDKYQMKGEWYLATEDFFQIFNKLLERLNNCDLSDYVFEYQKLFSLDEVEILFHSHNYIIYELIMPIRPNQIVKGREMRDLIDIYKR</sequence>
<dbReference type="Pfam" id="PF13455">
    <property type="entry name" value="MUG113"/>
    <property type="match status" value="1"/>
</dbReference>
<reference evidence="1" key="1">
    <citation type="submission" date="2023-07" db="EMBL/GenBank/DDBJ databases">
        <title>Sorghum-associated microbial communities from plants grown in Nebraska, USA.</title>
        <authorList>
            <person name="Schachtman D."/>
        </authorList>
    </citation>
    <scope>NUCLEOTIDE SEQUENCE</scope>
    <source>
        <strain evidence="1">BE80</strain>
    </source>
</reference>